<gene>
    <name evidence="4" type="ordered locus">Dred_2020</name>
</gene>
<dbReference type="eggNOG" id="COG1647">
    <property type="taxonomic scope" value="Bacteria"/>
</dbReference>
<name>A4J634_DESRM</name>
<proteinExistence type="predicted"/>
<dbReference type="ESTHER" id="desrm-a4j634">
    <property type="family name" value="CarbLipBact_2"/>
</dbReference>
<dbReference type="InterPro" id="IPR012354">
    <property type="entry name" value="Esterase_lipase"/>
</dbReference>
<feature type="active site" description="Charge relay system" evidence="1">
    <location>
        <position position="185"/>
    </location>
</feature>
<dbReference type="Gene3D" id="3.40.50.1820">
    <property type="entry name" value="alpha/beta hydrolase"/>
    <property type="match status" value="1"/>
</dbReference>
<sequence>MLPLAEYLRGKGYHVVTPTLAGHQCPPKQLKKVTFLDWIHSAECELKGLLSAGYQASIVGFSMGGLIGIQLAQKYPLQALVNLSTPIYIWNMKQITHNILKGIKNKDHRRINQYIFQVSQTPINAALNFKILLSKTKPLIPLIKTSHLIIQGLQDDTVNFKSANYIYQRSSAKHKELFYLDKSGHLICCDLEKEQVFLIVESFLGKL</sequence>
<dbReference type="AlphaFoldDB" id="A4J634"/>
<evidence type="ECO:0000259" key="3">
    <source>
        <dbReference type="Pfam" id="PF00561"/>
    </source>
</evidence>
<feature type="site" description="Important for substrate specificity" evidence="2">
    <location>
        <position position="103"/>
    </location>
</feature>
<reference evidence="4 5" key="1">
    <citation type="submission" date="2007-03" db="EMBL/GenBank/DDBJ databases">
        <title>Complete sequence of Desulfotomaculum reducens MI-1.</title>
        <authorList>
            <consortium name="US DOE Joint Genome Institute"/>
            <person name="Copeland A."/>
            <person name="Lucas S."/>
            <person name="Lapidus A."/>
            <person name="Barry K."/>
            <person name="Detter J.C."/>
            <person name="Glavina del Rio T."/>
            <person name="Hammon N."/>
            <person name="Israni S."/>
            <person name="Dalin E."/>
            <person name="Tice H."/>
            <person name="Pitluck S."/>
            <person name="Sims D."/>
            <person name="Brettin T."/>
            <person name="Bruce D."/>
            <person name="Han C."/>
            <person name="Tapia R."/>
            <person name="Schmutz J."/>
            <person name="Larimer F."/>
            <person name="Land M."/>
            <person name="Hauser L."/>
            <person name="Kyrpides N."/>
            <person name="Kim E."/>
            <person name="Tebo B.M."/>
            <person name="Richardson P."/>
        </authorList>
    </citation>
    <scope>NUCLEOTIDE SEQUENCE [LARGE SCALE GENOMIC DNA]</scope>
    <source>
        <strain evidence="4 5">MI-1</strain>
    </source>
</reference>
<evidence type="ECO:0000256" key="2">
    <source>
        <dbReference type="PIRSR" id="PIRSR017388-3"/>
    </source>
</evidence>
<evidence type="ECO:0000313" key="5">
    <source>
        <dbReference type="Proteomes" id="UP000001556"/>
    </source>
</evidence>
<keyword evidence="5" id="KW-1185">Reference proteome</keyword>
<evidence type="ECO:0000313" key="4">
    <source>
        <dbReference type="EMBL" id="ABO50537.1"/>
    </source>
</evidence>
<dbReference type="Pfam" id="PF00561">
    <property type="entry name" value="Abhydrolase_1"/>
    <property type="match status" value="1"/>
</dbReference>
<dbReference type="InterPro" id="IPR000073">
    <property type="entry name" value="AB_hydrolase_1"/>
</dbReference>
<feature type="active site" description="Nucleophile" evidence="1">
    <location>
        <position position="62"/>
    </location>
</feature>
<dbReference type="GO" id="GO:0052689">
    <property type="term" value="F:carboxylic ester hydrolase activity"/>
    <property type="evidence" value="ECO:0007669"/>
    <property type="project" value="InterPro"/>
</dbReference>
<dbReference type="KEGG" id="drm:Dred_2020"/>
<organism evidence="4 5">
    <name type="scientific">Desulforamulus reducens (strain ATCC BAA-1160 / DSM 100696 / MI-1)</name>
    <name type="common">Desulfotomaculum reducens</name>
    <dbReference type="NCBI Taxonomy" id="349161"/>
    <lineage>
        <taxon>Bacteria</taxon>
        <taxon>Bacillati</taxon>
        <taxon>Bacillota</taxon>
        <taxon>Clostridia</taxon>
        <taxon>Eubacteriales</taxon>
        <taxon>Peptococcaceae</taxon>
        <taxon>Desulforamulus</taxon>
    </lineage>
</organism>
<feature type="domain" description="AB hydrolase-1" evidence="3">
    <location>
        <begin position="4"/>
        <end position="130"/>
    </location>
</feature>
<dbReference type="EMBL" id="CP000612">
    <property type="protein sequence ID" value="ABO50537.1"/>
    <property type="molecule type" value="Genomic_DNA"/>
</dbReference>
<evidence type="ECO:0000256" key="1">
    <source>
        <dbReference type="PIRSR" id="PIRSR017388-1"/>
    </source>
</evidence>
<dbReference type="SUPFAM" id="SSF53474">
    <property type="entry name" value="alpha/beta-Hydrolases"/>
    <property type="match status" value="1"/>
</dbReference>
<feature type="active site" description="Charge relay system" evidence="1">
    <location>
        <position position="155"/>
    </location>
</feature>
<dbReference type="PIRSF" id="PIRSF017388">
    <property type="entry name" value="Esterase_lipase"/>
    <property type="match status" value="1"/>
</dbReference>
<dbReference type="HOGENOM" id="CLU_076594_0_2_9"/>
<accession>A4J634</accession>
<dbReference type="InterPro" id="IPR029058">
    <property type="entry name" value="AB_hydrolase_fold"/>
</dbReference>
<protein>
    <submittedName>
        <fullName evidence="4">Carboxylesterase</fullName>
    </submittedName>
</protein>
<dbReference type="Proteomes" id="UP000001556">
    <property type="component" value="Chromosome"/>
</dbReference>